<evidence type="ECO:0000256" key="1">
    <source>
        <dbReference type="SAM" id="MobiDB-lite"/>
    </source>
</evidence>
<proteinExistence type="predicted"/>
<evidence type="ECO:0000313" key="3">
    <source>
        <dbReference type="Proteomes" id="UP001190700"/>
    </source>
</evidence>
<evidence type="ECO:0000313" key="2">
    <source>
        <dbReference type="EMBL" id="KAK3240098.1"/>
    </source>
</evidence>
<sequence length="257" mass="28857">MIRSKASPNQLPPCNVKTGRKAVTYLLALTNTPRQRIREWCGKDINAMTRDDIARLVSSLVSEIARDETSIAKLASDPSTAWDFVASVLYLPKEDLLQLIEYKEDDRANNARKQGGHWQLNREVHALLKKRNPLYEHHYGQVCTTLEHILNTLAIRRAGKVAAQADAADSEQADSGDTQENRDMSVAGDRSTVGHSQHSSISDAAMISLYLFGVWRWPPQSKLRNRNDDPAPTIAETALRKLAGTVHMLQRKPMNFF</sequence>
<keyword evidence="3" id="KW-1185">Reference proteome</keyword>
<organism evidence="2 3">
    <name type="scientific">Cymbomonas tetramitiformis</name>
    <dbReference type="NCBI Taxonomy" id="36881"/>
    <lineage>
        <taxon>Eukaryota</taxon>
        <taxon>Viridiplantae</taxon>
        <taxon>Chlorophyta</taxon>
        <taxon>Pyramimonadophyceae</taxon>
        <taxon>Pyramimonadales</taxon>
        <taxon>Pyramimonadaceae</taxon>
        <taxon>Cymbomonas</taxon>
    </lineage>
</organism>
<reference evidence="2 3" key="1">
    <citation type="journal article" date="2015" name="Genome Biol. Evol.">
        <title>Comparative Genomics of a Bacterivorous Green Alga Reveals Evolutionary Causalities and Consequences of Phago-Mixotrophic Mode of Nutrition.</title>
        <authorList>
            <person name="Burns J.A."/>
            <person name="Paasch A."/>
            <person name="Narechania A."/>
            <person name="Kim E."/>
        </authorList>
    </citation>
    <scope>NUCLEOTIDE SEQUENCE [LARGE SCALE GENOMIC DNA]</scope>
    <source>
        <strain evidence="2 3">PLY_AMNH</strain>
    </source>
</reference>
<protein>
    <submittedName>
        <fullName evidence="2">Uncharacterized protein</fullName>
    </submittedName>
</protein>
<comment type="caution">
    <text evidence="2">The sequence shown here is derived from an EMBL/GenBank/DDBJ whole genome shotgun (WGS) entry which is preliminary data.</text>
</comment>
<dbReference type="AlphaFoldDB" id="A0AAE0ET98"/>
<feature type="region of interest" description="Disordered" evidence="1">
    <location>
        <begin position="166"/>
        <end position="197"/>
    </location>
</feature>
<dbReference type="EMBL" id="LGRX02033743">
    <property type="protein sequence ID" value="KAK3240098.1"/>
    <property type="molecule type" value="Genomic_DNA"/>
</dbReference>
<dbReference type="Proteomes" id="UP001190700">
    <property type="component" value="Unassembled WGS sequence"/>
</dbReference>
<gene>
    <name evidence="2" type="ORF">CYMTET_50035</name>
</gene>
<accession>A0AAE0ET98</accession>
<name>A0AAE0ET98_9CHLO</name>